<dbReference type="RefSeq" id="WP_044836757.1">
    <property type="nucleotide sequence ID" value="NZ_CP059733.1"/>
</dbReference>
<reference evidence="1 2" key="2">
    <citation type="journal article" date="2022" name="Mar. Drugs">
        <title>Bioassay-Guided Fractionation Leads to the Detection of Cholic Acid Generated by the Rare Thalassomonas sp.</title>
        <authorList>
            <person name="Pheiffer F."/>
            <person name="Schneider Y.K."/>
            <person name="Hansen E.H."/>
            <person name="Andersen J.H."/>
            <person name="Isaksson J."/>
            <person name="Busche T."/>
            <person name="R C."/>
            <person name="Kalinowski J."/>
            <person name="Zyl L.V."/>
            <person name="Trindade M."/>
        </authorList>
    </citation>
    <scope>NUCLEOTIDE SEQUENCE [LARGE SCALE GENOMIC DNA]</scope>
    <source>
        <strain evidence="1 2">XOM25</strain>
    </source>
</reference>
<keyword evidence="2" id="KW-1185">Reference proteome</keyword>
<proteinExistence type="predicted"/>
<name>A0AAE9Z4E0_9GAMM</name>
<gene>
    <name evidence="1" type="ORF">SG34_002655</name>
</gene>
<reference evidence="1 2" key="1">
    <citation type="journal article" date="2015" name="Genome Announc.">
        <title>Draft Genome Sequences of Marine Isolates of Thalassomonas viridans and Thalassomonas actiniarum.</title>
        <authorList>
            <person name="Olonade I."/>
            <person name="van Zyl L.J."/>
            <person name="Trindade M."/>
        </authorList>
    </citation>
    <scope>NUCLEOTIDE SEQUENCE [LARGE SCALE GENOMIC DNA]</scope>
    <source>
        <strain evidence="1 2">XOM25</strain>
    </source>
</reference>
<protein>
    <recommendedName>
        <fullName evidence="3">Ankyrin</fullName>
    </recommendedName>
</protein>
<accession>A0AAE9Z4E0</accession>
<dbReference type="Proteomes" id="UP000032352">
    <property type="component" value="Chromosome"/>
</dbReference>
<evidence type="ECO:0000313" key="2">
    <source>
        <dbReference type="Proteomes" id="UP000032352"/>
    </source>
</evidence>
<dbReference type="AlphaFoldDB" id="A0AAE9Z4E0"/>
<dbReference type="KEGG" id="tvd:SG34_002655"/>
<dbReference type="Gene3D" id="1.25.40.20">
    <property type="entry name" value="Ankyrin repeat-containing domain"/>
    <property type="match status" value="1"/>
</dbReference>
<evidence type="ECO:0008006" key="3">
    <source>
        <dbReference type="Google" id="ProtNLM"/>
    </source>
</evidence>
<dbReference type="InterPro" id="IPR036770">
    <property type="entry name" value="Ankyrin_rpt-contain_sf"/>
</dbReference>
<dbReference type="SUPFAM" id="SSF48403">
    <property type="entry name" value="Ankyrin repeat"/>
    <property type="match status" value="1"/>
</dbReference>
<organism evidence="1 2">
    <name type="scientific">Thalassomonas viridans</name>
    <dbReference type="NCBI Taxonomy" id="137584"/>
    <lineage>
        <taxon>Bacteria</taxon>
        <taxon>Pseudomonadati</taxon>
        <taxon>Pseudomonadota</taxon>
        <taxon>Gammaproteobacteria</taxon>
        <taxon>Alteromonadales</taxon>
        <taxon>Colwelliaceae</taxon>
        <taxon>Thalassomonas</taxon>
    </lineage>
</organism>
<evidence type="ECO:0000313" key="1">
    <source>
        <dbReference type="EMBL" id="WDE05854.1"/>
    </source>
</evidence>
<dbReference type="EMBL" id="CP059733">
    <property type="protein sequence ID" value="WDE05854.1"/>
    <property type="molecule type" value="Genomic_DNA"/>
</dbReference>
<sequence>MKFIIGFVIIVGLSVYMFGLHEKSDSIEEKNKILAIENKRENPEKNTVAAIVLDKTENNSTVNPDLLEDENSIADKLSFEKANKKDINKLLSDFDKDVEQGNIPDELNQNMQGLFESAQQADWESFNSTVDFLESEDGSILSMALFQAVLNNAPLTIIENLLHRGAIFFPNTAQMLALRNNVKLTKALLPLGLDLHAVDLSGKNSLSHTLVSFQSKEMFDFLLANNVDVKPSPNGLDPLDMALQYTLNNAQGVYYVKQLLAYGAPVESSHMQLFSQIQKQNPYNYEKIAVFIPN</sequence>